<evidence type="ECO:0000256" key="5">
    <source>
        <dbReference type="ARBA" id="ARBA00022679"/>
    </source>
</evidence>
<dbReference type="SUPFAM" id="SSF63562">
    <property type="entry name" value="RPB6/omega subunit-like"/>
    <property type="match status" value="1"/>
</dbReference>
<sequence>MIVYPSIDKLLAQVPSRYSLAVLAAKRAHQIENGDIKMLAEYKSPRTVGQALEEVAEGDVIIDPDSKLLERDAERLDREEDTRKAEEDDGLED</sequence>
<evidence type="ECO:0000256" key="8">
    <source>
        <dbReference type="ARBA" id="ARBA00024694"/>
    </source>
</evidence>
<evidence type="ECO:0000256" key="10">
    <source>
        <dbReference type="ARBA" id="ARBA00048552"/>
    </source>
</evidence>
<proteinExistence type="inferred from homology"/>
<dbReference type="Pfam" id="PF01192">
    <property type="entry name" value="RNA_pol_Rpb6"/>
    <property type="match status" value="1"/>
</dbReference>
<feature type="compositionally biased region" description="Basic and acidic residues" evidence="12">
    <location>
        <begin position="71"/>
        <end position="86"/>
    </location>
</feature>
<evidence type="ECO:0000256" key="2">
    <source>
        <dbReference type="ARBA" id="ARBA00012418"/>
    </source>
</evidence>
<evidence type="ECO:0000256" key="11">
    <source>
        <dbReference type="HAMAP-Rule" id="MF_00366"/>
    </source>
</evidence>
<reference evidence="13 14" key="1">
    <citation type="submission" date="2023-02" db="EMBL/GenBank/DDBJ databases">
        <title>Genome sequence of Lacticaseibacillus sp. KACC 23028.</title>
        <authorList>
            <person name="Kim S."/>
            <person name="Heo J."/>
            <person name="Kwon S.-W."/>
        </authorList>
    </citation>
    <scope>NUCLEOTIDE SEQUENCE [LARGE SCALE GENOMIC DNA]</scope>
    <source>
        <strain evidence="13 14">KACC 23028</strain>
    </source>
</reference>
<name>A0ABY7WXE1_9LACO</name>
<feature type="region of interest" description="Disordered" evidence="12">
    <location>
        <begin position="71"/>
        <end position="93"/>
    </location>
</feature>
<dbReference type="EMBL" id="CP117884">
    <property type="protein sequence ID" value="WDF83676.1"/>
    <property type="molecule type" value="Genomic_DNA"/>
</dbReference>
<dbReference type="GO" id="GO:0000428">
    <property type="term" value="C:DNA-directed RNA polymerase complex"/>
    <property type="evidence" value="ECO:0007669"/>
    <property type="project" value="UniProtKB-KW"/>
</dbReference>
<dbReference type="Proteomes" id="UP001220377">
    <property type="component" value="Chromosome"/>
</dbReference>
<keyword evidence="7 11" id="KW-0804">Transcription</keyword>
<dbReference type="InterPro" id="IPR003716">
    <property type="entry name" value="DNA-dir_RNA_pol_omega"/>
</dbReference>
<dbReference type="InterPro" id="IPR036161">
    <property type="entry name" value="RPB6/omega-like_sf"/>
</dbReference>
<organism evidence="13 14">
    <name type="scientific">Lacticaseibacillus pabuli</name>
    <dbReference type="NCBI Taxonomy" id="3025672"/>
    <lineage>
        <taxon>Bacteria</taxon>
        <taxon>Bacillati</taxon>
        <taxon>Bacillota</taxon>
        <taxon>Bacilli</taxon>
        <taxon>Lactobacillales</taxon>
        <taxon>Lactobacillaceae</taxon>
        <taxon>Lacticaseibacillus</taxon>
    </lineage>
</organism>
<dbReference type="Gene3D" id="3.90.940.10">
    <property type="match status" value="1"/>
</dbReference>
<dbReference type="InterPro" id="IPR006110">
    <property type="entry name" value="Pol_omega/Rpo6/RPB6"/>
</dbReference>
<dbReference type="HAMAP" id="MF_00366">
    <property type="entry name" value="RNApol_bact_RpoZ"/>
    <property type="match status" value="1"/>
</dbReference>
<evidence type="ECO:0000256" key="9">
    <source>
        <dbReference type="ARBA" id="ARBA00029924"/>
    </source>
</evidence>
<keyword evidence="5 11" id="KW-0808">Transferase</keyword>
<dbReference type="PANTHER" id="PTHR34476:SF1">
    <property type="entry name" value="DNA-DIRECTED RNA POLYMERASE SUBUNIT OMEGA"/>
    <property type="match status" value="1"/>
</dbReference>
<evidence type="ECO:0000256" key="12">
    <source>
        <dbReference type="SAM" id="MobiDB-lite"/>
    </source>
</evidence>
<dbReference type="SMART" id="SM01409">
    <property type="entry name" value="RNA_pol_Rpb6"/>
    <property type="match status" value="1"/>
</dbReference>
<keyword evidence="4 11" id="KW-0240">DNA-directed RNA polymerase</keyword>
<evidence type="ECO:0000256" key="7">
    <source>
        <dbReference type="ARBA" id="ARBA00023163"/>
    </source>
</evidence>
<accession>A0ABY7WXE1</accession>
<comment type="subunit">
    <text evidence="11">The RNAP catalytic core consists of 2 alpha, 1 beta, 1 beta' and 1 omega subunit. When a sigma factor is associated with the core the holoenzyme is formed, which can initiate transcription.</text>
</comment>
<evidence type="ECO:0000256" key="1">
    <source>
        <dbReference type="ARBA" id="ARBA00006711"/>
    </source>
</evidence>
<dbReference type="PANTHER" id="PTHR34476">
    <property type="entry name" value="DNA-DIRECTED RNA POLYMERASE SUBUNIT OMEGA"/>
    <property type="match status" value="1"/>
</dbReference>
<evidence type="ECO:0000313" key="14">
    <source>
        <dbReference type="Proteomes" id="UP001220377"/>
    </source>
</evidence>
<evidence type="ECO:0000256" key="6">
    <source>
        <dbReference type="ARBA" id="ARBA00022695"/>
    </source>
</evidence>
<dbReference type="EC" id="2.7.7.6" evidence="2 11"/>
<dbReference type="RefSeq" id="WP_274261994.1">
    <property type="nucleotide sequence ID" value="NZ_CP117884.1"/>
</dbReference>
<gene>
    <name evidence="11 13" type="primary">rpoZ</name>
    <name evidence="13" type="ORF">PQ472_05415</name>
</gene>
<keyword evidence="6 11" id="KW-0548">Nucleotidyltransferase</keyword>
<evidence type="ECO:0000256" key="3">
    <source>
        <dbReference type="ARBA" id="ARBA00013725"/>
    </source>
</evidence>
<comment type="catalytic activity">
    <reaction evidence="10 11">
        <text>RNA(n) + a ribonucleoside 5'-triphosphate = RNA(n+1) + diphosphate</text>
        <dbReference type="Rhea" id="RHEA:21248"/>
        <dbReference type="Rhea" id="RHEA-COMP:14527"/>
        <dbReference type="Rhea" id="RHEA-COMP:17342"/>
        <dbReference type="ChEBI" id="CHEBI:33019"/>
        <dbReference type="ChEBI" id="CHEBI:61557"/>
        <dbReference type="ChEBI" id="CHEBI:140395"/>
        <dbReference type="EC" id="2.7.7.6"/>
    </reaction>
</comment>
<dbReference type="NCBIfam" id="TIGR00690">
    <property type="entry name" value="rpoZ"/>
    <property type="match status" value="1"/>
</dbReference>
<dbReference type="GO" id="GO:0003899">
    <property type="term" value="F:DNA-directed RNA polymerase activity"/>
    <property type="evidence" value="ECO:0007669"/>
    <property type="project" value="UniProtKB-EC"/>
</dbReference>
<keyword evidence="14" id="KW-1185">Reference proteome</keyword>
<comment type="function">
    <text evidence="8 11">Promotes RNA polymerase assembly. Latches the N- and C-terminal regions of the beta' subunit thereby facilitating its interaction with the beta and alpha subunits.</text>
</comment>
<comment type="similarity">
    <text evidence="1 11">Belongs to the RNA polymerase subunit omega family.</text>
</comment>
<protein>
    <recommendedName>
        <fullName evidence="3 11">DNA-directed RNA polymerase subunit omega</fullName>
        <shortName evidence="11">RNAP omega subunit</shortName>
        <ecNumber evidence="2 11">2.7.7.6</ecNumber>
    </recommendedName>
    <alternativeName>
        <fullName evidence="11">RNA polymerase omega subunit</fullName>
    </alternativeName>
    <alternativeName>
        <fullName evidence="9 11">Transcriptase subunit omega</fullName>
    </alternativeName>
</protein>
<evidence type="ECO:0000256" key="4">
    <source>
        <dbReference type="ARBA" id="ARBA00022478"/>
    </source>
</evidence>
<evidence type="ECO:0000313" key="13">
    <source>
        <dbReference type="EMBL" id="WDF83676.1"/>
    </source>
</evidence>